<name>A0ABU0JTA9_HATLI</name>
<organism evidence="1 2">
    <name type="scientific">Hathewaya limosa</name>
    <name type="common">Clostridium limosum</name>
    <dbReference type="NCBI Taxonomy" id="1536"/>
    <lineage>
        <taxon>Bacteria</taxon>
        <taxon>Bacillati</taxon>
        <taxon>Bacillota</taxon>
        <taxon>Clostridia</taxon>
        <taxon>Eubacteriales</taxon>
        <taxon>Clostridiaceae</taxon>
        <taxon>Hathewaya</taxon>
    </lineage>
</organism>
<evidence type="ECO:0008006" key="3">
    <source>
        <dbReference type="Google" id="ProtNLM"/>
    </source>
</evidence>
<sequence length="69" mass="7524">MDYVIVGILVVISLYILGNHVRKQIKGEGCSSCSGNCSGCSKCNNNYITIDTTSLKKNNVPENVDKNEK</sequence>
<gene>
    <name evidence="1" type="ORF">QOZ93_001134</name>
</gene>
<reference evidence="1 2" key="1">
    <citation type="submission" date="2023-07" db="EMBL/GenBank/DDBJ databases">
        <title>Genomic Encyclopedia of Type Strains, Phase IV (KMG-IV): sequencing the most valuable type-strain genomes for metagenomic binning, comparative biology and taxonomic classification.</title>
        <authorList>
            <person name="Goeker M."/>
        </authorList>
    </citation>
    <scope>NUCLEOTIDE SEQUENCE [LARGE SCALE GENOMIC DNA]</scope>
    <source>
        <strain evidence="1 2">DSM 1400</strain>
    </source>
</reference>
<dbReference type="RefSeq" id="WP_307355457.1">
    <property type="nucleotide sequence ID" value="NZ_BAAACJ010000032.1"/>
</dbReference>
<protein>
    <recommendedName>
        <fullName evidence="3">FeoB-associated Cys-rich membrane protein</fullName>
    </recommendedName>
</protein>
<comment type="caution">
    <text evidence="1">The sequence shown here is derived from an EMBL/GenBank/DDBJ whole genome shotgun (WGS) entry which is preliminary data.</text>
</comment>
<accession>A0ABU0JTA9</accession>
<evidence type="ECO:0000313" key="2">
    <source>
        <dbReference type="Proteomes" id="UP001224418"/>
    </source>
</evidence>
<keyword evidence="2" id="KW-1185">Reference proteome</keyword>
<evidence type="ECO:0000313" key="1">
    <source>
        <dbReference type="EMBL" id="MDQ0479393.1"/>
    </source>
</evidence>
<dbReference type="Proteomes" id="UP001224418">
    <property type="component" value="Unassembled WGS sequence"/>
</dbReference>
<dbReference type="EMBL" id="JAUSWN010000007">
    <property type="protein sequence ID" value="MDQ0479393.1"/>
    <property type="molecule type" value="Genomic_DNA"/>
</dbReference>
<dbReference type="Pfam" id="PF12669">
    <property type="entry name" value="FeoB_associated"/>
    <property type="match status" value="1"/>
</dbReference>
<proteinExistence type="predicted"/>